<comment type="caution">
    <text evidence="1">The sequence shown here is derived from an EMBL/GenBank/DDBJ whole genome shotgun (WGS) entry which is preliminary data.</text>
</comment>
<protein>
    <submittedName>
        <fullName evidence="1">Uncharacterized protein</fullName>
    </submittedName>
</protein>
<dbReference type="EMBL" id="JAACJJ010000030">
    <property type="protein sequence ID" value="KAF5318619.1"/>
    <property type="molecule type" value="Genomic_DNA"/>
</dbReference>
<name>A0A8H5B897_9AGAR</name>
<proteinExistence type="predicted"/>
<evidence type="ECO:0000313" key="1">
    <source>
        <dbReference type="EMBL" id="KAF5318619.1"/>
    </source>
</evidence>
<gene>
    <name evidence="1" type="ORF">D9619_010971</name>
</gene>
<keyword evidence="2" id="KW-1185">Reference proteome</keyword>
<organism evidence="1 2">
    <name type="scientific">Psilocybe cf. subviscida</name>
    <dbReference type="NCBI Taxonomy" id="2480587"/>
    <lineage>
        <taxon>Eukaryota</taxon>
        <taxon>Fungi</taxon>
        <taxon>Dikarya</taxon>
        <taxon>Basidiomycota</taxon>
        <taxon>Agaricomycotina</taxon>
        <taxon>Agaricomycetes</taxon>
        <taxon>Agaricomycetidae</taxon>
        <taxon>Agaricales</taxon>
        <taxon>Agaricineae</taxon>
        <taxon>Strophariaceae</taxon>
        <taxon>Psilocybe</taxon>
    </lineage>
</organism>
<evidence type="ECO:0000313" key="2">
    <source>
        <dbReference type="Proteomes" id="UP000567179"/>
    </source>
</evidence>
<dbReference type="AlphaFoldDB" id="A0A8H5B897"/>
<dbReference type="OrthoDB" id="1879366at2759"/>
<sequence>MVKRDDECYVLRAQLGVYIPWRLTTLPQYNSPSFEYPTKPPPHPPMSTELQWKGYAIGDTNDWENFKLIDIKPKPKGDYDVDIKIEFCGKAPTI</sequence>
<reference evidence="1 2" key="1">
    <citation type="journal article" date="2020" name="ISME J.">
        <title>Uncovering the hidden diversity of litter-decomposition mechanisms in mushroom-forming fungi.</title>
        <authorList>
            <person name="Floudas D."/>
            <person name="Bentzer J."/>
            <person name="Ahren D."/>
            <person name="Johansson T."/>
            <person name="Persson P."/>
            <person name="Tunlid A."/>
        </authorList>
    </citation>
    <scope>NUCLEOTIDE SEQUENCE [LARGE SCALE GENOMIC DNA]</scope>
    <source>
        <strain evidence="1 2">CBS 101986</strain>
    </source>
</reference>
<accession>A0A8H5B897</accession>
<dbReference type="Proteomes" id="UP000567179">
    <property type="component" value="Unassembled WGS sequence"/>
</dbReference>